<dbReference type="InterPro" id="IPR052427">
    <property type="entry name" value="Glycosyltrans_GT2/GT47"/>
</dbReference>
<dbReference type="PANTHER" id="PTHR47844:SF1">
    <property type="entry name" value="EXOSTOSIN-LIKE 2"/>
    <property type="match status" value="1"/>
</dbReference>
<keyword evidence="6 8" id="KW-0472">Membrane</keyword>
<evidence type="ECO:0000256" key="1">
    <source>
        <dbReference type="ARBA" id="ARBA00004370"/>
    </source>
</evidence>
<comment type="caution">
    <text evidence="9">The sequence shown here is derived from an EMBL/GenBank/DDBJ whole genome shotgun (WGS) entry which is preliminary data.</text>
</comment>
<evidence type="ECO:0000256" key="4">
    <source>
        <dbReference type="ARBA" id="ARBA00022692"/>
    </source>
</evidence>
<evidence type="ECO:0000256" key="3">
    <source>
        <dbReference type="ARBA" id="ARBA00022679"/>
    </source>
</evidence>
<name>A0A8T1H0A8_9STRA</name>
<evidence type="ECO:0000256" key="8">
    <source>
        <dbReference type="SAM" id="Phobius"/>
    </source>
</evidence>
<keyword evidence="5 8" id="KW-1133">Transmembrane helix</keyword>
<accession>A0A8T1H0A8</accession>
<proteinExistence type="predicted"/>
<gene>
    <name evidence="9" type="ORF">PC129_g25063</name>
</gene>
<dbReference type="PANTHER" id="PTHR47844">
    <property type="entry name" value="SYNTHASE CPS1, PUTATIVE (AFU_ORTHOLOGUE AFUA_7G02500)-RELATED"/>
    <property type="match status" value="1"/>
</dbReference>
<feature type="transmembrane region" description="Helical" evidence="8">
    <location>
        <begin position="79"/>
        <end position="101"/>
    </location>
</feature>
<evidence type="ECO:0000256" key="7">
    <source>
        <dbReference type="ARBA" id="ARBA00023180"/>
    </source>
</evidence>
<feature type="non-terminal residue" evidence="9">
    <location>
        <position position="1"/>
    </location>
</feature>
<dbReference type="Proteomes" id="UP000760860">
    <property type="component" value="Unassembled WGS sequence"/>
</dbReference>
<evidence type="ECO:0000313" key="10">
    <source>
        <dbReference type="Proteomes" id="UP000760860"/>
    </source>
</evidence>
<evidence type="ECO:0000256" key="2">
    <source>
        <dbReference type="ARBA" id="ARBA00022676"/>
    </source>
</evidence>
<keyword evidence="2" id="KW-0328">Glycosyltransferase</keyword>
<comment type="subcellular location">
    <subcellularLocation>
        <location evidence="1">Membrane</location>
    </subcellularLocation>
</comment>
<evidence type="ECO:0000256" key="6">
    <source>
        <dbReference type="ARBA" id="ARBA00023136"/>
    </source>
</evidence>
<evidence type="ECO:0000313" key="9">
    <source>
        <dbReference type="EMBL" id="KAG3192092.1"/>
    </source>
</evidence>
<keyword evidence="3" id="KW-0808">Transferase</keyword>
<sequence>GGGKGLGPDDDNFLTRDAMKKHWLIRFQDPEEATIEPTLGEWPKFRRQLLRGARTTFRSNPVMLRDPSFLCRYPWSAFMVYWAGITNFALLWDVFMITALVKSNGTRWAEILLLLG</sequence>
<evidence type="ECO:0000256" key="5">
    <source>
        <dbReference type="ARBA" id="ARBA00022989"/>
    </source>
</evidence>
<keyword evidence="4 8" id="KW-0812">Transmembrane</keyword>
<dbReference type="EMBL" id="RCMV01004875">
    <property type="protein sequence ID" value="KAG3192092.1"/>
    <property type="molecule type" value="Genomic_DNA"/>
</dbReference>
<organism evidence="9 10">
    <name type="scientific">Phytophthora cactorum</name>
    <dbReference type="NCBI Taxonomy" id="29920"/>
    <lineage>
        <taxon>Eukaryota</taxon>
        <taxon>Sar</taxon>
        <taxon>Stramenopiles</taxon>
        <taxon>Oomycota</taxon>
        <taxon>Peronosporomycetes</taxon>
        <taxon>Peronosporales</taxon>
        <taxon>Peronosporaceae</taxon>
        <taxon>Phytophthora</taxon>
    </lineage>
</organism>
<keyword evidence="7" id="KW-0325">Glycoprotein</keyword>
<dbReference type="GO" id="GO:0016020">
    <property type="term" value="C:membrane"/>
    <property type="evidence" value="ECO:0007669"/>
    <property type="project" value="UniProtKB-SubCell"/>
</dbReference>
<reference evidence="9" key="1">
    <citation type="submission" date="2018-05" db="EMBL/GenBank/DDBJ databases">
        <title>Effector identification in a new, highly contiguous assembly of the strawberry crown rot pathogen Phytophthora cactorum.</title>
        <authorList>
            <person name="Armitage A.D."/>
            <person name="Nellist C.F."/>
            <person name="Bates H."/>
            <person name="Vickerstaff R.J."/>
            <person name="Harrison R.J."/>
        </authorList>
    </citation>
    <scope>NUCLEOTIDE SEQUENCE</scope>
    <source>
        <strain evidence="9">P421</strain>
    </source>
</reference>
<dbReference type="AlphaFoldDB" id="A0A8T1H0A8"/>
<dbReference type="GO" id="GO:0016757">
    <property type="term" value="F:glycosyltransferase activity"/>
    <property type="evidence" value="ECO:0007669"/>
    <property type="project" value="UniProtKB-KW"/>
</dbReference>
<protein>
    <submittedName>
        <fullName evidence="9">Uncharacterized protein</fullName>
    </submittedName>
</protein>